<dbReference type="EMBL" id="HBGE01103964">
    <property type="protein sequence ID" value="CAD9185209.1"/>
    <property type="molecule type" value="Transcribed_RNA"/>
</dbReference>
<feature type="domain" description="VASt" evidence="4">
    <location>
        <begin position="107"/>
        <end position="225"/>
    </location>
</feature>
<reference evidence="5" key="1">
    <citation type="submission" date="2021-01" db="EMBL/GenBank/DDBJ databases">
        <authorList>
            <person name="Corre E."/>
            <person name="Pelletier E."/>
            <person name="Niang G."/>
            <person name="Scheremetjew M."/>
            <person name="Finn R."/>
            <person name="Kale V."/>
            <person name="Holt S."/>
            <person name="Cochrane G."/>
            <person name="Meng A."/>
            <person name="Brown T."/>
            <person name="Cohen L."/>
        </authorList>
    </citation>
    <scope>NUCLEOTIDE SEQUENCE</scope>
    <source>
        <strain evidence="5">OF101</strain>
    </source>
</reference>
<feature type="signal peptide" evidence="3">
    <location>
        <begin position="1"/>
        <end position="17"/>
    </location>
</feature>
<dbReference type="InterPro" id="IPR031968">
    <property type="entry name" value="VASt"/>
</dbReference>
<evidence type="ECO:0000256" key="3">
    <source>
        <dbReference type="SAM" id="SignalP"/>
    </source>
</evidence>
<proteinExistence type="predicted"/>
<sequence length="243" mass="26964">MSGLAAVLLLLRPAVLGLERCFLRRPEREHAEGAAPGGNVRSQVPGADTFGDEVAQAWAPILQEYEEGGWMLAPELHRVHSEELSHPSLNVRRVHKELRRVDGDSALVRLWRGKNVTELTQPAWAPLGEGLARCFGLRLPLKPLPLAPKSTRVSTCYHLSSDGARSTELAWMSKSLDVPYASAFLVTGKFVFRQDAKGVSLDCYVGWQWLDRCMVKYVIQSESRAETAEMCGDFAGHIREVLS</sequence>
<evidence type="ECO:0000256" key="2">
    <source>
        <dbReference type="ARBA" id="ARBA00023136"/>
    </source>
</evidence>
<comment type="subcellular location">
    <subcellularLocation>
        <location evidence="1">Membrane</location>
    </subcellularLocation>
</comment>
<evidence type="ECO:0000313" key="5">
    <source>
        <dbReference type="EMBL" id="CAD9185209.1"/>
    </source>
</evidence>
<accession>A0A7S1S678</accession>
<keyword evidence="3" id="KW-0732">Signal</keyword>
<organism evidence="5">
    <name type="scientific">Alexandrium catenella</name>
    <name type="common">Red tide dinoflagellate</name>
    <name type="synonym">Gonyaulax catenella</name>
    <dbReference type="NCBI Taxonomy" id="2925"/>
    <lineage>
        <taxon>Eukaryota</taxon>
        <taxon>Sar</taxon>
        <taxon>Alveolata</taxon>
        <taxon>Dinophyceae</taxon>
        <taxon>Gonyaulacales</taxon>
        <taxon>Pyrocystaceae</taxon>
        <taxon>Alexandrium</taxon>
    </lineage>
</organism>
<dbReference type="GO" id="GO:0016020">
    <property type="term" value="C:membrane"/>
    <property type="evidence" value="ECO:0007669"/>
    <property type="project" value="UniProtKB-SubCell"/>
</dbReference>
<name>A0A7S1S678_ALECA</name>
<evidence type="ECO:0000259" key="4">
    <source>
        <dbReference type="Pfam" id="PF16016"/>
    </source>
</evidence>
<keyword evidence="2" id="KW-0472">Membrane</keyword>
<evidence type="ECO:0000256" key="1">
    <source>
        <dbReference type="ARBA" id="ARBA00004370"/>
    </source>
</evidence>
<gene>
    <name evidence="5" type="ORF">ACAT0790_LOCUS61983</name>
</gene>
<protein>
    <recommendedName>
        <fullName evidence="4">VASt domain-containing protein</fullName>
    </recommendedName>
</protein>
<dbReference type="Pfam" id="PF16016">
    <property type="entry name" value="VASt"/>
    <property type="match status" value="1"/>
</dbReference>
<feature type="chain" id="PRO_5031185105" description="VASt domain-containing protein" evidence="3">
    <location>
        <begin position="18"/>
        <end position="243"/>
    </location>
</feature>
<dbReference type="AlphaFoldDB" id="A0A7S1S678"/>